<accession>A0A076IQ76</accession>
<dbReference type="RefSeq" id="WP_008671996.1">
    <property type="nucleotide sequence ID" value="NZ_BAABYF010000001.1"/>
</dbReference>
<dbReference type="EMBL" id="CP126056">
    <property type="protein sequence ID" value="WHX09287.1"/>
    <property type="molecule type" value="Genomic_DNA"/>
</dbReference>
<evidence type="ECO:0000313" key="3">
    <source>
        <dbReference type="Proteomes" id="UP000347681"/>
    </source>
</evidence>
<dbReference type="Proteomes" id="UP001177934">
    <property type="component" value="Chromosome"/>
</dbReference>
<protein>
    <submittedName>
        <fullName evidence="1">YjbH domain-containing protein</fullName>
    </submittedName>
</protein>
<proteinExistence type="predicted"/>
<reference evidence="2" key="2">
    <citation type="journal article" date="2023" name="Nat. Commun.">
        <title>Identification of a novel Human Milk Oligosaccharides utilization cluster in the infant gut commensal Bacteroides dorei.</title>
        <authorList>
            <person name="Kijner S."/>
            <person name="Ennis D."/>
            <person name="Shmorak S."/>
            <person name="Florentin A."/>
            <person name="Yassour M."/>
        </authorList>
    </citation>
    <scope>NUCLEOTIDE SEQUENCE</scope>
    <source>
        <strain evidence="2">2</strain>
    </source>
</reference>
<reference evidence="1 3" key="1">
    <citation type="journal article" date="2019" name="Nat. Med.">
        <title>A library of human gut bacterial isolates paired with longitudinal multiomics data enables mechanistic microbiome research.</title>
        <authorList>
            <person name="Poyet M."/>
            <person name="Groussin M."/>
            <person name="Gibbons S.M."/>
            <person name="Avila-Pacheco J."/>
            <person name="Jiang X."/>
            <person name="Kearney S.M."/>
            <person name="Perrotta A.R."/>
            <person name="Berdy B."/>
            <person name="Zhao S."/>
            <person name="Lieberman T.D."/>
            <person name="Swanson P.K."/>
            <person name="Smith M."/>
            <person name="Roesemann S."/>
            <person name="Alexander J.E."/>
            <person name="Rich S.A."/>
            <person name="Livny J."/>
            <person name="Vlamakis H."/>
            <person name="Clish C."/>
            <person name="Bullock K."/>
            <person name="Deik A."/>
            <person name="Scott J."/>
            <person name="Pierce K.A."/>
            <person name="Xavier R.J."/>
            <person name="Alm E.J."/>
        </authorList>
    </citation>
    <scope>NUCLEOTIDE SEQUENCE [LARGE SCALE GENOMIC DNA]</scope>
    <source>
        <strain evidence="1 3">BIOML-A5</strain>
    </source>
</reference>
<dbReference type="KEGG" id="bdo:EL88_15210"/>
<dbReference type="eggNOG" id="ENOG5030J6F">
    <property type="taxonomic scope" value="Bacteria"/>
</dbReference>
<dbReference type="Proteomes" id="UP000347681">
    <property type="component" value="Unassembled WGS sequence"/>
</dbReference>
<sequence length="412" mass="47725">MKNKSSSKGVLYRCLLYCIAILLLVMIPLKSFSQSTGELTTDSLVKMGFENVRWTDTPEERVYVVENSAYKIQALGIRKAVDIIQSMGLPKDKSCKLIVTNYNIPQVSLTYQPLAGDTTVVSGEDWKVSYDIGDSWDKVKKEKKKNSSLFKVDILVYPQLYFKNYIITQIYQALLEFSPAVEVSLWPGMKFTGQIVFPVYNDGYGETAGKIHPGYLTLAQKFRLPYNIQSTVTIGMFDYNTYGADLNLFYPFKDERFSLEGRIGYVGFGYWHGFKFRYNDKYTTYWSVGGNFYWPRYNTQFKLRAEQYLLKEKGVRFEMIRHFRYASIGFYAVKAEHANSNGGFKFIVALPPYKYKRHKYIPRVSTSLGTGITYNAGNEKYYYKMPYSNASDNIMQQNSFNPYFIKSELLNF</sequence>
<evidence type="ECO:0000313" key="2">
    <source>
        <dbReference type="EMBL" id="WHX09287.1"/>
    </source>
</evidence>
<dbReference type="AlphaFoldDB" id="A0A076IQ76"/>
<organism evidence="1 3">
    <name type="scientific">Phocaeicola dorei</name>
    <dbReference type="NCBI Taxonomy" id="357276"/>
    <lineage>
        <taxon>Bacteria</taxon>
        <taxon>Pseudomonadati</taxon>
        <taxon>Bacteroidota</taxon>
        <taxon>Bacteroidia</taxon>
        <taxon>Bacteroidales</taxon>
        <taxon>Bacteroidaceae</taxon>
        <taxon>Phocaeicola</taxon>
    </lineage>
</organism>
<dbReference type="EMBL" id="VVZB01000001">
    <property type="protein sequence ID" value="KAA5386583.1"/>
    <property type="molecule type" value="Genomic_DNA"/>
</dbReference>
<evidence type="ECO:0000313" key="1">
    <source>
        <dbReference type="EMBL" id="KAA5386583.1"/>
    </source>
</evidence>
<gene>
    <name evidence="1" type="ORF">F2Y61_01795</name>
    <name evidence="2" type="ORF">QNN11_18330</name>
</gene>
<name>A0A076IQ76_9BACT</name>